<accession>A0A8S5MZJ7</accession>
<dbReference type="EMBL" id="BK015026">
    <property type="protein sequence ID" value="DAD87774.1"/>
    <property type="molecule type" value="Genomic_DNA"/>
</dbReference>
<protein>
    <submittedName>
        <fullName evidence="1">Uncharacterized protein</fullName>
    </submittedName>
</protein>
<evidence type="ECO:0000313" key="1">
    <source>
        <dbReference type="EMBL" id="DAD87774.1"/>
    </source>
</evidence>
<reference evidence="1" key="1">
    <citation type="journal article" date="2021" name="Proc. Natl. Acad. Sci. U.S.A.">
        <title>A Catalog of Tens of Thousands of Viruses from Human Metagenomes Reveals Hidden Associations with Chronic Diseases.</title>
        <authorList>
            <person name="Tisza M.J."/>
            <person name="Buck C.B."/>
        </authorList>
    </citation>
    <scope>NUCLEOTIDE SEQUENCE</scope>
    <source>
        <strain evidence="1">Ctval4</strain>
    </source>
</reference>
<organism evidence="1">
    <name type="scientific">Podoviridae sp. ctval4</name>
    <dbReference type="NCBI Taxonomy" id="2826585"/>
    <lineage>
        <taxon>Viruses</taxon>
        <taxon>Duplodnaviria</taxon>
        <taxon>Heunggongvirae</taxon>
        <taxon>Uroviricota</taxon>
        <taxon>Caudoviricetes</taxon>
    </lineage>
</organism>
<sequence>MSERNYMVEIIEASKDLTAREAIKLKDTTDAIKLDDAIEWDGAITLDVDMYAELLVHNSKSEKEEYPLYIVIATDGKKYYTGSNPFWTSFKDIISELEKAGEELTGIKVYKRDSKNYTGKQFITCGIE</sequence>
<proteinExistence type="predicted"/>
<name>A0A8S5MZJ7_9CAUD</name>